<evidence type="ECO:0000256" key="1">
    <source>
        <dbReference type="ARBA" id="ARBA00004132"/>
    </source>
</evidence>
<evidence type="ECO:0000256" key="7">
    <source>
        <dbReference type="ARBA" id="ARBA00023176"/>
    </source>
</evidence>
<dbReference type="GO" id="GO:0005546">
    <property type="term" value="F:phosphatidylinositol-4,5-bisphosphate binding"/>
    <property type="evidence" value="ECO:0007669"/>
    <property type="project" value="TreeGrafter"/>
</dbReference>
<keyword evidence="11" id="KW-1185">Reference proteome</keyword>
<evidence type="ECO:0000259" key="9">
    <source>
        <dbReference type="PROSITE" id="PS50942"/>
    </source>
</evidence>
<gene>
    <name evidence="10" type="ORF">CEPIT_LOCUS3358</name>
</gene>
<comment type="caution">
    <text evidence="10">The sequence shown here is derived from an EMBL/GenBank/DDBJ whole genome shotgun (WGS) entry which is preliminary data.</text>
</comment>
<sequence>MGRISNLRHLIGIVKDKVSQSKAAFVSKPSNLSLHLAVLRVTSHSPHAPPDDCHLSALLSLGDGSRATASTIVRALMDRLHRTGDCVVALKCLLVIHHVIKRGPFILQDRLSNSPISGSRNYLKLASFRDGATTATWMLSAWVRFYARYLETLLSASRVTGYFLCSSTGAGADKDQRSERISLFMNADLIRDVSSLIGVIEEICRAPDSLLLEGNKLLYDVMGFLSGDYTSIVKELLPRLGEFRERFGRLSFADSVELACDLRRLEDCKGRLSALFMGVTKPLAQTMWSLVAELTEKLETLKVSEQGKMLTFRTKSESTRFDHRVSRLQYPVRFSSGKYNHLQWPDQQAKVAH</sequence>
<evidence type="ECO:0000256" key="2">
    <source>
        <dbReference type="ARBA" id="ARBA00004555"/>
    </source>
</evidence>
<dbReference type="Gene3D" id="1.25.40.90">
    <property type="match status" value="1"/>
</dbReference>
<keyword evidence="6" id="KW-0472">Membrane</keyword>
<keyword evidence="5" id="KW-0333">Golgi apparatus</keyword>
<protein>
    <recommendedName>
        <fullName evidence="9">ENTH domain-containing protein</fullName>
    </recommendedName>
</protein>
<dbReference type="InterPro" id="IPR013809">
    <property type="entry name" value="ENTH"/>
</dbReference>
<evidence type="ECO:0000313" key="11">
    <source>
        <dbReference type="Proteomes" id="UP001152523"/>
    </source>
</evidence>
<dbReference type="InterPro" id="IPR045192">
    <property type="entry name" value="AP180-like"/>
</dbReference>
<evidence type="ECO:0000256" key="6">
    <source>
        <dbReference type="ARBA" id="ARBA00023136"/>
    </source>
</evidence>
<dbReference type="GO" id="GO:0000149">
    <property type="term" value="F:SNARE binding"/>
    <property type="evidence" value="ECO:0007669"/>
    <property type="project" value="TreeGrafter"/>
</dbReference>
<keyword evidence="7" id="KW-0168">Coated pit</keyword>
<reference evidence="10" key="1">
    <citation type="submission" date="2022-07" db="EMBL/GenBank/DDBJ databases">
        <authorList>
            <person name="Macas J."/>
            <person name="Novak P."/>
            <person name="Neumann P."/>
        </authorList>
    </citation>
    <scope>NUCLEOTIDE SEQUENCE</scope>
</reference>
<evidence type="ECO:0000256" key="4">
    <source>
        <dbReference type="ARBA" id="ARBA00022583"/>
    </source>
</evidence>
<dbReference type="CDD" id="cd16987">
    <property type="entry name" value="ANTH_N_AP180_plant"/>
    <property type="match status" value="1"/>
</dbReference>
<evidence type="ECO:0000256" key="5">
    <source>
        <dbReference type="ARBA" id="ARBA00023034"/>
    </source>
</evidence>
<proteinExistence type="predicted"/>
<dbReference type="Pfam" id="PF07651">
    <property type="entry name" value="ANTH"/>
    <property type="match status" value="1"/>
</dbReference>
<dbReference type="SUPFAM" id="SSF48464">
    <property type="entry name" value="ENTH/VHS domain"/>
    <property type="match status" value="1"/>
</dbReference>
<dbReference type="InterPro" id="IPR008942">
    <property type="entry name" value="ENTH_VHS"/>
</dbReference>
<organism evidence="10 11">
    <name type="scientific">Cuscuta epithymum</name>
    <dbReference type="NCBI Taxonomy" id="186058"/>
    <lineage>
        <taxon>Eukaryota</taxon>
        <taxon>Viridiplantae</taxon>
        <taxon>Streptophyta</taxon>
        <taxon>Embryophyta</taxon>
        <taxon>Tracheophyta</taxon>
        <taxon>Spermatophyta</taxon>
        <taxon>Magnoliopsida</taxon>
        <taxon>eudicotyledons</taxon>
        <taxon>Gunneridae</taxon>
        <taxon>Pentapetalae</taxon>
        <taxon>asterids</taxon>
        <taxon>lamiids</taxon>
        <taxon>Solanales</taxon>
        <taxon>Convolvulaceae</taxon>
        <taxon>Cuscuteae</taxon>
        <taxon>Cuscuta</taxon>
        <taxon>Cuscuta subgen. Cuscuta</taxon>
    </lineage>
</organism>
<dbReference type="PANTHER" id="PTHR22951:SF76">
    <property type="entry name" value="OS09G0468150 PROTEIN"/>
    <property type="match status" value="1"/>
</dbReference>
<accession>A0AAV0C6W4</accession>
<dbReference type="Proteomes" id="UP001152523">
    <property type="component" value="Unassembled WGS sequence"/>
</dbReference>
<dbReference type="GO" id="GO:0006900">
    <property type="term" value="P:vesicle budding from membrane"/>
    <property type="evidence" value="ECO:0007669"/>
    <property type="project" value="TreeGrafter"/>
</dbReference>
<dbReference type="FunFam" id="1.25.40.90:FF:000035">
    <property type="entry name" value="Putative clathrin assembly protein At4g40080"/>
    <property type="match status" value="1"/>
</dbReference>
<evidence type="ECO:0000313" key="10">
    <source>
        <dbReference type="EMBL" id="CAH9070240.1"/>
    </source>
</evidence>
<dbReference type="PANTHER" id="PTHR22951">
    <property type="entry name" value="CLATHRIN ASSEMBLY PROTEIN"/>
    <property type="match status" value="1"/>
</dbReference>
<dbReference type="AlphaFoldDB" id="A0AAV0C6W4"/>
<comment type="subcellular location">
    <subcellularLocation>
        <location evidence="1">Cytoplasmic vesicle</location>
        <location evidence="1">Clathrin-coated vesicle</location>
    </subcellularLocation>
    <subcellularLocation>
        <location evidence="2">Golgi apparatus</location>
    </subcellularLocation>
    <subcellularLocation>
        <location evidence="3">Membrane</location>
        <location evidence="3">Clathrin-coated pit</location>
    </subcellularLocation>
</comment>
<evidence type="ECO:0000256" key="8">
    <source>
        <dbReference type="ARBA" id="ARBA00023329"/>
    </source>
</evidence>
<keyword evidence="8" id="KW-0968">Cytoplasmic vesicle</keyword>
<dbReference type="PROSITE" id="PS50942">
    <property type="entry name" value="ENTH"/>
    <property type="match status" value="1"/>
</dbReference>
<dbReference type="EMBL" id="CAMAPF010000017">
    <property type="protein sequence ID" value="CAH9070240.1"/>
    <property type="molecule type" value="Genomic_DNA"/>
</dbReference>
<dbReference type="GO" id="GO:0005905">
    <property type="term" value="C:clathrin-coated pit"/>
    <property type="evidence" value="ECO:0007669"/>
    <property type="project" value="UniProtKB-SubCell"/>
</dbReference>
<dbReference type="SMART" id="SM00273">
    <property type="entry name" value="ENTH"/>
    <property type="match status" value="1"/>
</dbReference>
<dbReference type="GO" id="GO:0030136">
    <property type="term" value="C:clathrin-coated vesicle"/>
    <property type="evidence" value="ECO:0007669"/>
    <property type="project" value="UniProtKB-SubCell"/>
</dbReference>
<dbReference type="GO" id="GO:0005794">
    <property type="term" value="C:Golgi apparatus"/>
    <property type="evidence" value="ECO:0007669"/>
    <property type="project" value="UniProtKB-SubCell"/>
</dbReference>
<name>A0AAV0C6W4_9ASTE</name>
<dbReference type="GO" id="GO:0032050">
    <property type="term" value="F:clathrin heavy chain binding"/>
    <property type="evidence" value="ECO:0007669"/>
    <property type="project" value="TreeGrafter"/>
</dbReference>
<dbReference type="InterPro" id="IPR048050">
    <property type="entry name" value="ANTH_N_plant"/>
</dbReference>
<dbReference type="InterPro" id="IPR011417">
    <property type="entry name" value="ANTH_dom"/>
</dbReference>
<feature type="domain" description="ENTH" evidence="9">
    <location>
        <begin position="26"/>
        <end position="164"/>
    </location>
</feature>
<dbReference type="GO" id="GO:0005545">
    <property type="term" value="F:1-phosphatidylinositol binding"/>
    <property type="evidence" value="ECO:0007669"/>
    <property type="project" value="TreeGrafter"/>
</dbReference>
<keyword evidence="4" id="KW-0254">Endocytosis</keyword>
<dbReference type="GO" id="GO:0048268">
    <property type="term" value="P:clathrin coat assembly"/>
    <property type="evidence" value="ECO:0007669"/>
    <property type="project" value="InterPro"/>
</dbReference>
<dbReference type="GO" id="GO:0072583">
    <property type="term" value="P:clathrin-dependent endocytosis"/>
    <property type="evidence" value="ECO:0007669"/>
    <property type="project" value="InterPro"/>
</dbReference>
<evidence type="ECO:0000256" key="3">
    <source>
        <dbReference type="ARBA" id="ARBA00004600"/>
    </source>
</evidence>